<keyword evidence="4 15" id="KW-0012">Acyltransferase</keyword>
<dbReference type="EMBL" id="JABGBN010000001">
    <property type="protein sequence ID" value="NOL51084.1"/>
    <property type="molecule type" value="Genomic_DNA"/>
</dbReference>
<dbReference type="HAMAP" id="MF_00688">
    <property type="entry name" value="Leu_Phe_trans"/>
    <property type="match status" value="1"/>
</dbReference>
<evidence type="ECO:0000256" key="5">
    <source>
        <dbReference type="ARBA" id="ARBA00050607"/>
    </source>
</evidence>
<evidence type="ECO:0000256" key="4">
    <source>
        <dbReference type="ARBA" id="ARBA00023315"/>
    </source>
</evidence>
<evidence type="ECO:0000256" key="9">
    <source>
        <dbReference type="ARBA" id="ARBA00061535"/>
    </source>
</evidence>
<evidence type="ECO:0000256" key="3">
    <source>
        <dbReference type="ARBA" id="ARBA00022679"/>
    </source>
</evidence>
<dbReference type="InterPro" id="IPR016181">
    <property type="entry name" value="Acyl_CoA_acyltransferase"/>
</dbReference>
<dbReference type="PANTHER" id="PTHR30098">
    <property type="entry name" value="LEUCYL/PHENYLALANYL-TRNA--PROTEIN TRANSFERASE"/>
    <property type="match status" value="1"/>
</dbReference>
<evidence type="ECO:0000256" key="2">
    <source>
        <dbReference type="ARBA" id="ARBA00022490"/>
    </source>
</evidence>
<evidence type="ECO:0000256" key="13">
    <source>
        <dbReference type="ARBA" id="ARBA00077165"/>
    </source>
</evidence>
<organism evidence="16 17">
    <name type="scientific">Pelistega suis</name>
    <dbReference type="NCBI Taxonomy" id="1631957"/>
    <lineage>
        <taxon>Bacteria</taxon>
        <taxon>Pseudomonadati</taxon>
        <taxon>Pseudomonadota</taxon>
        <taxon>Betaproteobacteria</taxon>
        <taxon>Burkholderiales</taxon>
        <taxon>Alcaligenaceae</taxon>
        <taxon>Pelistega</taxon>
    </lineage>
</organism>
<keyword evidence="2 15" id="KW-0963">Cytoplasm</keyword>
<dbReference type="InterPro" id="IPR042221">
    <property type="entry name" value="Leu/Phe-tRNA_Trfase_N"/>
</dbReference>
<keyword evidence="17" id="KW-1185">Reference proteome</keyword>
<evidence type="ECO:0000313" key="16">
    <source>
        <dbReference type="EMBL" id="NOL51084.1"/>
    </source>
</evidence>
<evidence type="ECO:0000313" key="17">
    <source>
        <dbReference type="Proteomes" id="UP000537862"/>
    </source>
</evidence>
<evidence type="ECO:0000256" key="10">
    <source>
        <dbReference type="ARBA" id="ARBA00066767"/>
    </source>
</evidence>
<accession>A0A849P419</accession>
<evidence type="ECO:0000256" key="8">
    <source>
        <dbReference type="ARBA" id="ARBA00054043"/>
    </source>
</evidence>
<dbReference type="PANTHER" id="PTHR30098:SF2">
    <property type="entry name" value="LEUCYL_PHENYLALANYL-TRNA--PROTEIN TRANSFERASE"/>
    <property type="match status" value="1"/>
</dbReference>
<evidence type="ECO:0000256" key="6">
    <source>
        <dbReference type="ARBA" id="ARBA00050652"/>
    </source>
</evidence>
<evidence type="ECO:0000256" key="1">
    <source>
        <dbReference type="ARBA" id="ARBA00004496"/>
    </source>
</evidence>
<dbReference type="FunFam" id="3.30.70.3550:FF:000001">
    <property type="entry name" value="Leucyl/phenylalanyl-tRNA--protein transferase"/>
    <property type="match status" value="1"/>
</dbReference>
<evidence type="ECO:0000256" key="15">
    <source>
        <dbReference type="HAMAP-Rule" id="MF_00688"/>
    </source>
</evidence>
<dbReference type="Gene3D" id="3.30.70.3550">
    <property type="entry name" value="Leucyl/phenylalanyl-tRNA-protein transferase, N-terminal domain"/>
    <property type="match status" value="1"/>
</dbReference>
<name>A0A849P419_9BURK</name>
<evidence type="ECO:0000256" key="11">
    <source>
        <dbReference type="ARBA" id="ARBA00074372"/>
    </source>
</evidence>
<dbReference type="InterPro" id="IPR042203">
    <property type="entry name" value="Leu/Phe-tRNA_Trfase_C"/>
</dbReference>
<dbReference type="GO" id="GO:0005737">
    <property type="term" value="C:cytoplasm"/>
    <property type="evidence" value="ECO:0007669"/>
    <property type="project" value="UniProtKB-SubCell"/>
</dbReference>
<proteinExistence type="inferred from homology"/>
<comment type="catalytic activity">
    <reaction evidence="5 15">
        <text>L-phenylalanyl-tRNA(Phe) + an N-terminal L-alpha-aminoacyl-[protein] = an N-terminal L-phenylalanyl-L-alpha-aminoacyl-[protein] + tRNA(Phe)</text>
        <dbReference type="Rhea" id="RHEA:43632"/>
        <dbReference type="Rhea" id="RHEA-COMP:9668"/>
        <dbReference type="Rhea" id="RHEA-COMP:9699"/>
        <dbReference type="Rhea" id="RHEA-COMP:10636"/>
        <dbReference type="Rhea" id="RHEA-COMP:10637"/>
        <dbReference type="ChEBI" id="CHEBI:78442"/>
        <dbReference type="ChEBI" id="CHEBI:78531"/>
        <dbReference type="ChEBI" id="CHEBI:78597"/>
        <dbReference type="ChEBI" id="CHEBI:83561"/>
        <dbReference type="EC" id="2.3.2.6"/>
    </reaction>
</comment>
<protein>
    <recommendedName>
        <fullName evidence="11 15">Leucyl/phenylalanyl-tRNA--protein transferase</fullName>
        <ecNumber evidence="10 15">2.3.2.6</ecNumber>
    </recommendedName>
    <alternativeName>
        <fullName evidence="12 15">L/F-transferase</fullName>
    </alternativeName>
    <alternativeName>
        <fullName evidence="13 15">Leucyltransferase</fullName>
    </alternativeName>
    <alternativeName>
        <fullName evidence="14 15">Phenyalanyltransferase</fullName>
    </alternativeName>
</protein>
<dbReference type="NCBIfam" id="TIGR00667">
    <property type="entry name" value="aat"/>
    <property type="match status" value="1"/>
</dbReference>
<dbReference type="InterPro" id="IPR004616">
    <property type="entry name" value="Leu/Phe-tRNA_Trfase"/>
</dbReference>
<comment type="similarity">
    <text evidence="9 15">Belongs to the L/F-transferase family.</text>
</comment>
<comment type="catalytic activity">
    <reaction evidence="6 15">
        <text>N-terminal L-arginyl-[protein] + L-leucyl-tRNA(Leu) = N-terminal L-leucyl-L-arginyl-[protein] + tRNA(Leu) + H(+)</text>
        <dbReference type="Rhea" id="RHEA:50416"/>
        <dbReference type="Rhea" id="RHEA-COMP:9613"/>
        <dbReference type="Rhea" id="RHEA-COMP:9622"/>
        <dbReference type="Rhea" id="RHEA-COMP:12672"/>
        <dbReference type="Rhea" id="RHEA-COMP:12673"/>
        <dbReference type="ChEBI" id="CHEBI:15378"/>
        <dbReference type="ChEBI" id="CHEBI:64719"/>
        <dbReference type="ChEBI" id="CHEBI:78442"/>
        <dbReference type="ChEBI" id="CHEBI:78494"/>
        <dbReference type="ChEBI" id="CHEBI:133044"/>
        <dbReference type="EC" id="2.3.2.6"/>
    </reaction>
</comment>
<keyword evidence="3 15" id="KW-0808">Transferase</keyword>
<dbReference type="AlphaFoldDB" id="A0A849P419"/>
<comment type="caution">
    <text evidence="16">The sequence shown here is derived from an EMBL/GenBank/DDBJ whole genome shotgun (WGS) entry which is preliminary data.</text>
</comment>
<dbReference type="GO" id="GO:0030163">
    <property type="term" value="P:protein catabolic process"/>
    <property type="evidence" value="ECO:0007669"/>
    <property type="project" value="UniProtKB-UniRule"/>
</dbReference>
<comment type="subcellular location">
    <subcellularLocation>
        <location evidence="1 15">Cytoplasm</location>
    </subcellularLocation>
</comment>
<gene>
    <name evidence="15" type="primary">aat</name>
    <name evidence="16" type="ORF">HKX39_02670</name>
</gene>
<dbReference type="Pfam" id="PF03588">
    <property type="entry name" value="Leu_Phe_trans"/>
    <property type="match status" value="1"/>
</dbReference>
<sequence>MTSPLILPQLSTASTSFPDVETALREPDGLLAWDGDLSPARLLNAYQNGIFPWCSEDEPLLWWSPSQRMVLTFDNLHISHSLKKRLKKMQREPQGALEVRLDSAFEDVIRACASKKRSGQHGTWIAEDFIQAYTQLHYLGYAHSVETWCDNQLVGGLYGVSIGKMFYGESMFSYQTDSSKIALVFLMSYLAQQDVYLIDCQQDTPHLSSMGGHCIARKTFSAHLQRVCPLAPIQWQKGYLSPDILKF</sequence>
<dbReference type="EC" id="2.3.2.6" evidence="10 15"/>
<comment type="catalytic activity">
    <reaction evidence="7 15">
        <text>N-terminal L-lysyl-[protein] + L-leucyl-tRNA(Leu) = N-terminal L-leucyl-L-lysyl-[protein] + tRNA(Leu) + H(+)</text>
        <dbReference type="Rhea" id="RHEA:12340"/>
        <dbReference type="Rhea" id="RHEA-COMP:9613"/>
        <dbReference type="Rhea" id="RHEA-COMP:9622"/>
        <dbReference type="Rhea" id="RHEA-COMP:12670"/>
        <dbReference type="Rhea" id="RHEA-COMP:12671"/>
        <dbReference type="ChEBI" id="CHEBI:15378"/>
        <dbReference type="ChEBI" id="CHEBI:65249"/>
        <dbReference type="ChEBI" id="CHEBI:78442"/>
        <dbReference type="ChEBI" id="CHEBI:78494"/>
        <dbReference type="ChEBI" id="CHEBI:133043"/>
        <dbReference type="EC" id="2.3.2.6"/>
    </reaction>
</comment>
<dbReference type="RefSeq" id="WP_171679755.1">
    <property type="nucleotide sequence ID" value="NZ_JABGBN010000001.1"/>
</dbReference>
<dbReference type="Proteomes" id="UP000537862">
    <property type="component" value="Unassembled WGS sequence"/>
</dbReference>
<evidence type="ECO:0000256" key="7">
    <source>
        <dbReference type="ARBA" id="ARBA00051538"/>
    </source>
</evidence>
<dbReference type="Gene3D" id="3.40.630.70">
    <property type="entry name" value="Leucyl/phenylalanyl-tRNA-protein transferase, C-terminal domain"/>
    <property type="match status" value="1"/>
</dbReference>
<reference evidence="16 17" key="1">
    <citation type="submission" date="2020-05" db="EMBL/GenBank/DDBJ databases">
        <authorList>
            <person name="Niu N."/>
        </authorList>
    </citation>
    <scope>NUCLEOTIDE SEQUENCE [LARGE SCALE GENOMIC DNA]</scope>
    <source>
        <strain evidence="16 17">3340-03</strain>
    </source>
</reference>
<dbReference type="GO" id="GO:0008914">
    <property type="term" value="F:leucyl-tRNA--protein transferase activity"/>
    <property type="evidence" value="ECO:0007669"/>
    <property type="project" value="UniProtKB-UniRule"/>
</dbReference>
<dbReference type="SUPFAM" id="SSF55729">
    <property type="entry name" value="Acyl-CoA N-acyltransferases (Nat)"/>
    <property type="match status" value="1"/>
</dbReference>
<evidence type="ECO:0000256" key="12">
    <source>
        <dbReference type="ARBA" id="ARBA00077136"/>
    </source>
</evidence>
<evidence type="ECO:0000256" key="14">
    <source>
        <dbReference type="ARBA" id="ARBA00083640"/>
    </source>
</evidence>
<comment type="function">
    <text evidence="8 15">Functions in the N-end rule pathway of protein degradation where it conjugates Leu, Phe and, less efficiently, Met from aminoacyl-tRNAs to the N-termini of proteins containing an N-terminal arginine or lysine.</text>
</comment>